<dbReference type="EMBL" id="APBQ01000050">
    <property type="protein sequence ID" value="ENY78516.1"/>
    <property type="molecule type" value="Genomic_DNA"/>
</dbReference>
<comment type="caution">
    <text evidence="2">The sequence shown here is derived from an EMBL/GenBank/DDBJ whole genome shotgun (WGS) entry which is preliminary data.</text>
</comment>
<accession>A0AAD2WDJ8</accession>
<name>A0AAD2WDJ8_PSEPU</name>
<reference evidence="2 3" key="1">
    <citation type="submission" date="2013-02" db="EMBL/GenBank/DDBJ databases">
        <title>Insights into the proteome of triclosan-resistant Pseudomonas putida TRO1, isolated from activated sludge.</title>
        <authorList>
            <person name="Lolas I.B."/>
            <person name="Almeida B."/>
            <person name="Starnawski P.M."/>
            <person name="Soenderkaer M."/>
            <person name="Nielsen K.L."/>
            <person name="Nielsen J.L."/>
        </authorList>
    </citation>
    <scope>NUCLEOTIDE SEQUENCE [LARGE SCALE GENOMIC DNA]</scope>
    <source>
        <strain evidence="2 3">TRO1</strain>
    </source>
</reference>
<evidence type="ECO:0000259" key="1">
    <source>
        <dbReference type="Pfam" id="PF19976"/>
    </source>
</evidence>
<evidence type="ECO:0000313" key="2">
    <source>
        <dbReference type="EMBL" id="ENY78516.1"/>
    </source>
</evidence>
<dbReference type="InterPro" id="IPR045533">
    <property type="entry name" value="GAAD"/>
</dbReference>
<proteinExistence type="predicted"/>
<sequence length="63" mass="7396">MRDVALRFYGLSFNKKSEIAGRLQLLEAEDMTLPDHERFRQVIIRAHERGQLELLKQAVIESK</sequence>
<organism evidence="2 3">
    <name type="scientific">Pseudomonas putida TRO1</name>
    <dbReference type="NCBI Taxonomy" id="1227924"/>
    <lineage>
        <taxon>Bacteria</taxon>
        <taxon>Pseudomonadati</taxon>
        <taxon>Pseudomonadota</taxon>
        <taxon>Gammaproteobacteria</taxon>
        <taxon>Pseudomonadales</taxon>
        <taxon>Pseudomonadaceae</taxon>
        <taxon>Pseudomonas</taxon>
    </lineage>
</organism>
<dbReference type="Proteomes" id="UP000013237">
    <property type="component" value="Unassembled WGS sequence"/>
</dbReference>
<gene>
    <name evidence="2" type="ORF">C206_06909</name>
</gene>
<dbReference type="Pfam" id="PF19976">
    <property type="entry name" value="GAAD"/>
    <property type="match status" value="1"/>
</dbReference>
<feature type="domain" description="GTPase-associated adaptor" evidence="1">
    <location>
        <begin position="1"/>
        <end position="60"/>
    </location>
</feature>
<dbReference type="AlphaFoldDB" id="A0AAD2WDJ8"/>
<protein>
    <recommendedName>
        <fullName evidence="1">GTPase-associated adaptor domain-containing protein</fullName>
    </recommendedName>
</protein>
<evidence type="ECO:0000313" key="3">
    <source>
        <dbReference type="Proteomes" id="UP000013237"/>
    </source>
</evidence>